<gene>
    <name evidence="1" type="ORF">BkAM31D_00160</name>
</gene>
<proteinExistence type="predicted"/>
<dbReference type="EMBL" id="CP020814">
    <property type="protein sequence ID" value="ARK28417.1"/>
    <property type="molecule type" value="Genomic_DNA"/>
</dbReference>
<evidence type="ECO:0000313" key="2">
    <source>
        <dbReference type="Proteomes" id="UP000193006"/>
    </source>
</evidence>
<dbReference type="InterPro" id="IPR019644">
    <property type="entry name" value="DUF2508"/>
</dbReference>
<organism evidence="1 2">
    <name type="scientific">Halalkalibacter krulwichiae</name>
    <dbReference type="NCBI Taxonomy" id="199441"/>
    <lineage>
        <taxon>Bacteria</taxon>
        <taxon>Bacillati</taxon>
        <taxon>Bacillota</taxon>
        <taxon>Bacilli</taxon>
        <taxon>Bacillales</taxon>
        <taxon>Bacillaceae</taxon>
        <taxon>Halalkalibacter</taxon>
    </lineage>
</organism>
<dbReference type="Pfam" id="PF10704">
    <property type="entry name" value="DUF2508"/>
    <property type="match status" value="1"/>
</dbReference>
<protein>
    <submittedName>
        <fullName evidence="1">Uncharacterized protein</fullName>
    </submittedName>
</protein>
<accession>A0A1Y9TH69</accession>
<evidence type="ECO:0000313" key="1">
    <source>
        <dbReference type="EMBL" id="ARK28417.1"/>
    </source>
</evidence>
<dbReference type="RefSeq" id="WP_066161018.1">
    <property type="nucleotide sequence ID" value="NZ_CP020814.1"/>
</dbReference>
<dbReference type="Proteomes" id="UP000193006">
    <property type="component" value="Chromosome"/>
</dbReference>
<name>A0A1Y9TH69_9BACI</name>
<dbReference type="KEGG" id="bkw:BkAM31D_00160"/>
<reference evidence="1 2" key="1">
    <citation type="submission" date="2017-04" db="EMBL/GenBank/DDBJ databases">
        <title>Bacillus krulwichiae AM31D Genome sequencing and assembly.</title>
        <authorList>
            <person name="Krulwich T.A."/>
            <person name="Anastor L."/>
            <person name="Ehrlich R."/>
            <person name="Ehrlich G.D."/>
            <person name="Janto B."/>
        </authorList>
    </citation>
    <scope>NUCLEOTIDE SEQUENCE [LARGE SCALE GENOMIC DNA]</scope>
    <source>
        <strain evidence="1 2">AM31D</strain>
    </source>
</reference>
<sequence length="74" mass="8935">MLFRKKHKLRKSENLRLFEQVEKHKIQIDSEKQLINRSIDPSDDVLIRAKVTEAIYSFLLREARERQASKDKLR</sequence>
<dbReference type="AlphaFoldDB" id="A0A1Y9TH69"/>
<dbReference type="STRING" id="199441.BkAM31D_00160"/>
<keyword evidence="2" id="KW-1185">Reference proteome</keyword>